<comment type="caution">
    <text evidence="1">The sequence shown here is derived from an EMBL/GenBank/DDBJ whole genome shotgun (WGS) entry which is preliminary data.</text>
</comment>
<sequence length="118" mass="13547">MVWGEVQHDGLEELTVEGQMEYSSDPMKNLKLEIIMLKDKTRNDALVINERAVLMHPATNLTLKTNGSLEMNTIKYALQQDFLYTNYSGHPYTAHLITGVDLVQKTFQITVRKHYSFA</sequence>
<keyword evidence="2" id="KW-1185">Reference proteome</keyword>
<protein>
    <submittedName>
        <fullName evidence="1">Uncharacterized protein</fullName>
    </submittedName>
</protein>
<dbReference type="EMBL" id="VSRR010101082">
    <property type="protein sequence ID" value="MPC95121.1"/>
    <property type="molecule type" value="Genomic_DNA"/>
</dbReference>
<reference evidence="1 2" key="1">
    <citation type="submission" date="2019-05" db="EMBL/GenBank/DDBJ databases">
        <title>Another draft genome of Portunus trituberculatus and its Hox gene families provides insights of decapod evolution.</title>
        <authorList>
            <person name="Jeong J.-H."/>
            <person name="Song I."/>
            <person name="Kim S."/>
            <person name="Choi T."/>
            <person name="Kim D."/>
            <person name="Ryu S."/>
            <person name="Kim W."/>
        </authorList>
    </citation>
    <scope>NUCLEOTIDE SEQUENCE [LARGE SCALE GENOMIC DNA]</scope>
    <source>
        <tissue evidence="1">Muscle</tissue>
    </source>
</reference>
<evidence type="ECO:0000313" key="2">
    <source>
        <dbReference type="Proteomes" id="UP000324222"/>
    </source>
</evidence>
<dbReference type="Proteomes" id="UP000324222">
    <property type="component" value="Unassembled WGS sequence"/>
</dbReference>
<name>A0A5B7JB46_PORTR</name>
<evidence type="ECO:0000313" key="1">
    <source>
        <dbReference type="EMBL" id="MPC95121.1"/>
    </source>
</evidence>
<proteinExistence type="predicted"/>
<organism evidence="1 2">
    <name type="scientific">Portunus trituberculatus</name>
    <name type="common">Swimming crab</name>
    <name type="synonym">Neptunus trituberculatus</name>
    <dbReference type="NCBI Taxonomy" id="210409"/>
    <lineage>
        <taxon>Eukaryota</taxon>
        <taxon>Metazoa</taxon>
        <taxon>Ecdysozoa</taxon>
        <taxon>Arthropoda</taxon>
        <taxon>Crustacea</taxon>
        <taxon>Multicrustacea</taxon>
        <taxon>Malacostraca</taxon>
        <taxon>Eumalacostraca</taxon>
        <taxon>Eucarida</taxon>
        <taxon>Decapoda</taxon>
        <taxon>Pleocyemata</taxon>
        <taxon>Brachyura</taxon>
        <taxon>Eubrachyura</taxon>
        <taxon>Portunoidea</taxon>
        <taxon>Portunidae</taxon>
        <taxon>Portuninae</taxon>
        <taxon>Portunus</taxon>
    </lineage>
</organism>
<accession>A0A5B7JB46</accession>
<dbReference type="AlphaFoldDB" id="A0A5B7JB46"/>
<gene>
    <name evidence="1" type="ORF">E2C01_090317</name>
</gene>
<dbReference type="OrthoDB" id="6484170at2759"/>